<name>A0ABX9K453_9BACT</name>
<reference evidence="1 2" key="1">
    <citation type="submission" date="2018-08" db="EMBL/GenBank/DDBJ databases">
        <title>Genomic Encyclopedia of Archaeal and Bacterial Type Strains, Phase II (KMG-II): from individual species to whole genera.</title>
        <authorList>
            <person name="Goeker M."/>
        </authorList>
    </citation>
    <scope>NUCLEOTIDE SEQUENCE [LARGE SCALE GENOMIC DNA]</scope>
    <source>
        <strain evidence="1 2">DSM 2261</strain>
    </source>
</reference>
<accession>A0ABX9K453</accession>
<keyword evidence="2" id="KW-1185">Reference proteome</keyword>
<gene>
    <name evidence="1" type="ORF">ATI61_104241</name>
</gene>
<organism evidence="1 2">
    <name type="scientific">Archangium gephyra</name>
    <dbReference type="NCBI Taxonomy" id="48"/>
    <lineage>
        <taxon>Bacteria</taxon>
        <taxon>Pseudomonadati</taxon>
        <taxon>Myxococcota</taxon>
        <taxon>Myxococcia</taxon>
        <taxon>Myxococcales</taxon>
        <taxon>Cystobacterineae</taxon>
        <taxon>Archangiaceae</taxon>
        <taxon>Archangium</taxon>
    </lineage>
</organism>
<proteinExistence type="predicted"/>
<dbReference type="RefSeq" id="WP_147332850.1">
    <property type="nucleotide sequence ID" value="NZ_CP011509.1"/>
</dbReference>
<sequence>MRLGRLLVVVWVWGVALFQVGCSGCGDPPVTYGLPGVPGELCADGLRNGDELDVDCGGSCQPCGGRGDTSGPSGCTGNACAAPTCTDGVKNGAETGVDCGGGCPACAEGESCGGDADCSSSLLCLESVCARCREDAHCGAGFACRAGACVEDDFSPRVQMAFLPGSTVLRVRFSEPMVRDGSPASMLNPDNYCVELTDETPHECTPSDAFWLGSELSSVDPNTVDIQLPFAPGNGRYTVHVSGVVDRAANGLGSPRHADFEVGSPLRLMSATTLGRDRVVLTFSRPMLAGPDAPGSAGCSSTATCASRYQLTGASSLGAVLSARVLSAPRDNEVILTHVTAQGGGQYTALAANGADGHGLQSVWGERLGASPLDRVTFTGFGPLVSSWQDGPVQVDPFADGVAATSAVAYRGRMYLGPNADGTRAVGMDQDGVRPDDLAFRFRKDTQKLAGSRSSNAAGAPFPSIGFAGCRENSYQCGPDNEDGRALFASGFFGGTEWLMIGGSRSGGGLDYVYMSRDDDATLDLKYVDLGQALEGTAARSFSALGFHEGRAYLGVPISGGTRRPELLALLRAPAETAGGLDARGNGTGACNPSAHDVCNLAAHRMPGIGAAGSPANPARTVGIDFVGEFNGKLYLGNNGGLVRATVQQPLDYESSPAHWVSITPSAPEYRAKQSLTTDKDMELEPSDRAWSRMAVFNGHVYLGRNTTAGPQLWRCDPALVSGPSPATVQDCDAGDWVLVAANGKGDGQLSQFDNPNNTRLTLLAVNGGALYVGFDNAVDGAVVYRSVVEAPASRSDFTGQGGCLAATAGCVGLGGNGFGQRSVNTRLGEAATLADGERGFLYVPVSGGPGTPVRLYRQQD</sequence>
<protein>
    <recommendedName>
        <fullName evidence="3">SbsA Ig-like domain-containing protein</fullName>
    </recommendedName>
</protein>
<dbReference type="Proteomes" id="UP000256345">
    <property type="component" value="Unassembled WGS sequence"/>
</dbReference>
<comment type="caution">
    <text evidence="1">The sequence shown here is derived from an EMBL/GenBank/DDBJ whole genome shotgun (WGS) entry which is preliminary data.</text>
</comment>
<evidence type="ECO:0008006" key="3">
    <source>
        <dbReference type="Google" id="ProtNLM"/>
    </source>
</evidence>
<evidence type="ECO:0000313" key="1">
    <source>
        <dbReference type="EMBL" id="REG32951.1"/>
    </source>
</evidence>
<evidence type="ECO:0000313" key="2">
    <source>
        <dbReference type="Proteomes" id="UP000256345"/>
    </source>
</evidence>
<dbReference type="EMBL" id="QUMU01000004">
    <property type="protein sequence ID" value="REG32951.1"/>
    <property type="molecule type" value="Genomic_DNA"/>
</dbReference>